<gene>
    <name evidence="1" type="ORF">GCM10011396_52160</name>
</gene>
<reference evidence="1" key="2">
    <citation type="submission" date="2020-09" db="EMBL/GenBank/DDBJ databases">
        <authorList>
            <person name="Sun Q."/>
            <person name="Zhou Y."/>
        </authorList>
    </citation>
    <scope>NUCLEOTIDE SEQUENCE</scope>
    <source>
        <strain evidence="1">CGMCC 1.10998</strain>
    </source>
</reference>
<dbReference type="EMBL" id="BMED01000007">
    <property type="protein sequence ID" value="GGC98193.1"/>
    <property type="molecule type" value="Genomic_DNA"/>
</dbReference>
<evidence type="ECO:0000313" key="1">
    <source>
        <dbReference type="EMBL" id="GGC98193.1"/>
    </source>
</evidence>
<dbReference type="AlphaFoldDB" id="A0A916XRT1"/>
<reference evidence="1" key="1">
    <citation type="journal article" date="2014" name="Int. J. Syst. Evol. Microbiol.">
        <title>Complete genome sequence of Corynebacterium casei LMG S-19264T (=DSM 44701T), isolated from a smear-ripened cheese.</title>
        <authorList>
            <consortium name="US DOE Joint Genome Institute (JGI-PGF)"/>
            <person name="Walter F."/>
            <person name="Albersmeier A."/>
            <person name="Kalinowski J."/>
            <person name="Ruckert C."/>
        </authorList>
    </citation>
    <scope>NUCLEOTIDE SEQUENCE</scope>
    <source>
        <strain evidence="1">CGMCC 1.10998</strain>
    </source>
</reference>
<dbReference type="RefSeq" id="WP_188569083.1">
    <property type="nucleotide sequence ID" value="NZ_BMED01000007.1"/>
</dbReference>
<proteinExistence type="predicted"/>
<keyword evidence="2" id="KW-1185">Reference proteome</keyword>
<comment type="caution">
    <text evidence="1">The sequence shown here is derived from an EMBL/GenBank/DDBJ whole genome shotgun (WGS) entry which is preliminary data.</text>
</comment>
<dbReference type="Proteomes" id="UP000637423">
    <property type="component" value="Unassembled WGS sequence"/>
</dbReference>
<protein>
    <submittedName>
        <fullName evidence="1">Uncharacterized protein</fullName>
    </submittedName>
</protein>
<evidence type="ECO:0000313" key="2">
    <source>
        <dbReference type="Proteomes" id="UP000637423"/>
    </source>
</evidence>
<organism evidence="1 2">
    <name type="scientific">Undibacterium terreum</name>
    <dbReference type="NCBI Taxonomy" id="1224302"/>
    <lineage>
        <taxon>Bacteria</taxon>
        <taxon>Pseudomonadati</taxon>
        <taxon>Pseudomonadota</taxon>
        <taxon>Betaproteobacteria</taxon>
        <taxon>Burkholderiales</taxon>
        <taxon>Oxalobacteraceae</taxon>
        <taxon>Undibacterium</taxon>
    </lineage>
</organism>
<name>A0A916XRT1_9BURK</name>
<accession>A0A916XRT1</accession>
<sequence>MIISLINHSTSLSDEEVQCVIRAINRQVKEDFEPYWSFGANLRLEGMIGKRADIKSLSGMRGDAVLYLNDKTNIKDALGYHDKNNRGIPYGFIFLDLCKKLGESWTVTLSHETMELIADAQSNLLVQGPHPDNPEHEVFHWFEMCDAVQSESYKIDGIEVSNFVLPSYFTPGEQAGARNDFLGRLDADRKGLASFGVKPGGYIGFYDPKKREHTTWSPPEDAVAKQRLIAKTEARSGRGYLRRNAIA</sequence>